<dbReference type="InterPro" id="IPR000515">
    <property type="entry name" value="MetI-like"/>
</dbReference>
<dbReference type="GO" id="GO:0055085">
    <property type="term" value="P:transmembrane transport"/>
    <property type="evidence" value="ECO:0007669"/>
    <property type="project" value="InterPro"/>
</dbReference>
<dbReference type="GO" id="GO:0005886">
    <property type="term" value="C:plasma membrane"/>
    <property type="evidence" value="ECO:0007669"/>
    <property type="project" value="UniProtKB-SubCell"/>
</dbReference>
<dbReference type="InterPro" id="IPR050809">
    <property type="entry name" value="UgpAE/MalFG_permease"/>
</dbReference>
<gene>
    <name evidence="9" type="ORF">HJG52_10825</name>
</gene>
<feature type="transmembrane region" description="Helical" evidence="7">
    <location>
        <begin position="63"/>
        <end position="84"/>
    </location>
</feature>
<evidence type="ECO:0000256" key="1">
    <source>
        <dbReference type="ARBA" id="ARBA00004651"/>
    </source>
</evidence>
<keyword evidence="6 7" id="KW-0472">Membrane</keyword>
<dbReference type="InterPro" id="IPR035906">
    <property type="entry name" value="MetI-like_sf"/>
</dbReference>
<evidence type="ECO:0000256" key="6">
    <source>
        <dbReference type="ARBA" id="ARBA00023136"/>
    </source>
</evidence>
<evidence type="ECO:0000259" key="8">
    <source>
        <dbReference type="PROSITE" id="PS50928"/>
    </source>
</evidence>
<reference evidence="9 10" key="1">
    <citation type="submission" date="2020-04" db="EMBL/GenBank/DDBJ databases">
        <title>Knoellia sp. isolate from air conditioner.</title>
        <authorList>
            <person name="Chea S."/>
            <person name="Kim D.-U."/>
        </authorList>
    </citation>
    <scope>NUCLEOTIDE SEQUENCE [LARGE SCALE GENOMIC DNA]</scope>
    <source>
        <strain evidence="9 10">DB2414S</strain>
    </source>
</reference>
<name>A0A849HGF1_9MICO</name>
<comment type="similarity">
    <text evidence="7">Belongs to the binding-protein-dependent transport system permease family.</text>
</comment>
<feature type="transmembrane region" description="Helical" evidence="7">
    <location>
        <begin position="142"/>
        <end position="165"/>
    </location>
</feature>
<organism evidence="9 10">
    <name type="scientific">Knoellia koreensis</name>
    <dbReference type="NCBI Taxonomy" id="2730921"/>
    <lineage>
        <taxon>Bacteria</taxon>
        <taxon>Bacillati</taxon>
        <taxon>Actinomycetota</taxon>
        <taxon>Actinomycetes</taxon>
        <taxon>Micrococcales</taxon>
        <taxon>Intrasporangiaceae</taxon>
        <taxon>Knoellia</taxon>
    </lineage>
</organism>
<accession>A0A849HGF1</accession>
<feature type="transmembrane region" description="Helical" evidence="7">
    <location>
        <begin position="245"/>
        <end position="267"/>
    </location>
</feature>
<protein>
    <submittedName>
        <fullName evidence="9">Sugar ABC transporter permease</fullName>
    </submittedName>
</protein>
<evidence type="ECO:0000256" key="4">
    <source>
        <dbReference type="ARBA" id="ARBA00022692"/>
    </source>
</evidence>
<dbReference type="Gene3D" id="1.10.3720.10">
    <property type="entry name" value="MetI-like"/>
    <property type="match status" value="1"/>
</dbReference>
<dbReference type="PANTHER" id="PTHR43227:SF11">
    <property type="entry name" value="BLL4140 PROTEIN"/>
    <property type="match status" value="1"/>
</dbReference>
<keyword evidence="4 7" id="KW-0812">Transmembrane</keyword>
<dbReference type="PROSITE" id="PS50928">
    <property type="entry name" value="ABC_TM1"/>
    <property type="match status" value="1"/>
</dbReference>
<keyword evidence="10" id="KW-1185">Reference proteome</keyword>
<dbReference type="AlphaFoldDB" id="A0A849HGF1"/>
<evidence type="ECO:0000313" key="10">
    <source>
        <dbReference type="Proteomes" id="UP000588586"/>
    </source>
</evidence>
<keyword evidence="5 7" id="KW-1133">Transmembrane helix</keyword>
<dbReference type="Pfam" id="PF00528">
    <property type="entry name" value="BPD_transp_1"/>
    <property type="match status" value="1"/>
</dbReference>
<feature type="transmembrane region" description="Helical" evidence="7">
    <location>
        <begin position="186"/>
        <end position="208"/>
    </location>
</feature>
<dbReference type="Proteomes" id="UP000588586">
    <property type="component" value="Unassembled WGS sequence"/>
</dbReference>
<evidence type="ECO:0000256" key="5">
    <source>
        <dbReference type="ARBA" id="ARBA00022989"/>
    </source>
</evidence>
<dbReference type="CDD" id="cd06261">
    <property type="entry name" value="TM_PBP2"/>
    <property type="match status" value="1"/>
</dbReference>
<evidence type="ECO:0000256" key="7">
    <source>
        <dbReference type="RuleBase" id="RU363032"/>
    </source>
</evidence>
<evidence type="ECO:0000313" key="9">
    <source>
        <dbReference type="EMBL" id="NNM46498.1"/>
    </source>
</evidence>
<keyword evidence="2 7" id="KW-0813">Transport</keyword>
<comment type="caution">
    <text evidence="9">The sequence shown here is derived from an EMBL/GenBank/DDBJ whole genome shotgun (WGS) entry which is preliminary data.</text>
</comment>
<keyword evidence="3" id="KW-1003">Cell membrane</keyword>
<evidence type="ECO:0000256" key="2">
    <source>
        <dbReference type="ARBA" id="ARBA00022448"/>
    </source>
</evidence>
<sequence length="275" mass="30782">MVAIPTLLVVWLVWFPAVGSVLLSFTNWDGIGPLSSAKPVGVKNYQDVFTIYPPFWPAVQHNLIWLAVMFLVATPLGIFLAVLLDRQMRGSRFYQTAIYLPVVLSLALVGFIWQLIYSRDQGFINQLTGSTIDWYGDPRYNLWAALVASSWRHVGYIMLLYLAGLKGVDPTLREAARVDGANERTTFFKVVFPVMAPINIIVLVVTVIESLRAFDLVWVINKGRNGLELISTLVTTNIVGEASRIGFGSALATLMLLISSVFIVIYLRIVMREQR</sequence>
<feature type="transmembrane region" description="Helical" evidence="7">
    <location>
        <begin position="96"/>
        <end position="116"/>
    </location>
</feature>
<dbReference type="PANTHER" id="PTHR43227">
    <property type="entry name" value="BLL4140 PROTEIN"/>
    <property type="match status" value="1"/>
</dbReference>
<proteinExistence type="inferred from homology"/>
<dbReference type="EMBL" id="JABEPQ010000002">
    <property type="protein sequence ID" value="NNM46498.1"/>
    <property type="molecule type" value="Genomic_DNA"/>
</dbReference>
<feature type="domain" description="ABC transmembrane type-1" evidence="8">
    <location>
        <begin position="59"/>
        <end position="266"/>
    </location>
</feature>
<dbReference type="SUPFAM" id="SSF161098">
    <property type="entry name" value="MetI-like"/>
    <property type="match status" value="1"/>
</dbReference>
<comment type="subcellular location">
    <subcellularLocation>
        <location evidence="1 7">Cell membrane</location>
        <topology evidence="1 7">Multi-pass membrane protein</topology>
    </subcellularLocation>
</comment>
<evidence type="ECO:0000256" key="3">
    <source>
        <dbReference type="ARBA" id="ARBA00022475"/>
    </source>
</evidence>